<keyword evidence="1" id="KW-0472">Membrane</keyword>
<keyword evidence="1" id="KW-1133">Transmembrane helix</keyword>
<keyword evidence="1" id="KW-0812">Transmembrane</keyword>
<organism evidence="2 3">
    <name type="scientific">Opacimonas viscosa</name>
    <dbReference type="NCBI Taxonomy" id="2961944"/>
    <lineage>
        <taxon>Bacteria</taxon>
        <taxon>Pseudomonadati</taxon>
        <taxon>Pseudomonadota</taxon>
        <taxon>Gammaproteobacteria</taxon>
        <taxon>Alteromonadales</taxon>
        <taxon>Alteromonadaceae</taxon>
        <taxon>Opacimonas</taxon>
    </lineage>
</organism>
<evidence type="ECO:0000313" key="2">
    <source>
        <dbReference type="EMBL" id="MCP3429034.1"/>
    </source>
</evidence>
<dbReference type="Pfam" id="PF11219">
    <property type="entry name" value="DUF3014"/>
    <property type="match status" value="1"/>
</dbReference>
<evidence type="ECO:0000256" key="1">
    <source>
        <dbReference type="SAM" id="Phobius"/>
    </source>
</evidence>
<sequence>MTDQSNGSSKAPILIVVVVLAAILAVVFLWPKSETDVQPVASVLPTDVVAEPVLEPAEPVVEEELFTEDTFTVAELPPAVEVTNSELETPEFIEPVQVEEPSPEPLDVSDLAVKQSILAITQMPVLSTILINEGILDKVVATVLNTAENKISANTSLATAPSEAFSVFKQAGRLYIEPSAFTRYNVYAQTFAEVETDNLIALLDQYEPELVNKFTEIAPPGMTFHDAVLAAINVLLDTPIIKLPVEVSTNRAMYEFTNPQLEALSPPQKQLLRMGPYNVRIVKRKLRELREALADRAQ</sequence>
<dbReference type="EMBL" id="JANATA010000014">
    <property type="protein sequence ID" value="MCP3429034.1"/>
    <property type="molecule type" value="Genomic_DNA"/>
</dbReference>
<dbReference type="Proteomes" id="UP001165413">
    <property type="component" value="Unassembled WGS sequence"/>
</dbReference>
<name>A0AA41WYT9_9ALTE</name>
<accession>A0AA41WYT9</accession>
<dbReference type="AlphaFoldDB" id="A0AA41WYT9"/>
<comment type="caution">
    <text evidence="2">The sequence shown here is derived from an EMBL/GenBank/DDBJ whole genome shotgun (WGS) entry which is preliminary data.</text>
</comment>
<dbReference type="InterPro" id="IPR021382">
    <property type="entry name" value="DUF3014"/>
</dbReference>
<dbReference type="RefSeq" id="WP_254100927.1">
    <property type="nucleotide sequence ID" value="NZ_JANATA010000014.1"/>
</dbReference>
<feature type="transmembrane region" description="Helical" evidence="1">
    <location>
        <begin position="12"/>
        <end position="30"/>
    </location>
</feature>
<reference evidence="2" key="1">
    <citation type="submission" date="2022-07" db="EMBL/GenBank/DDBJ databases">
        <title>Characterization of the Novel Bacterium Alteromonas immobilis LMIT006 and Alteromonas gregis LMIT007.</title>
        <authorList>
            <person name="Lin X."/>
        </authorList>
    </citation>
    <scope>NUCLEOTIDE SEQUENCE</scope>
    <source>
        <strain evidence="2">LMIT007</strain>
    </source>
</reference>
<gene>
    <name evidence="2" type="ORF">NLF92_08770</name>
</gene>
<keyword evidence="3" id="KW-1185">Reference proteome</keyword>
<evidence type="ECO:0000313" key="3">
    <source>
        <dbReference type="Proteomes" id="UP001165413"/>
    </source>
</evidence>
<protein>
    <submittedName>
        <fullName evidence="2">DUF3014 domain-containing protein</fullName>
    </submittedName>
</protein>
<proteinExistence type="predicted"/>